<dbReference type="SUPFAM" id="SSF52980">
    <property type="entry name" value="Restriction endonuclease-like"/>
    <property type="match status" value="1"/>
</dbReference>
<comment type="caution">
    <text evidence="6">The sequence shown here is derived from an EMBL/GenBank/DDBJ whole genome shotgun (WGS) entry which is preliminary data.</text>
</comment>
<evidence type="ECO:0008006" key="8">
    <source>
        <dbReference type="Google" id="ProtNLM"/>
    </source>
</evidence>
<feature type="region of interest" description="Disordered" evidence="1">
    <location>
        <begin position="86"/>
        <end position="108"/>
    </location>
</feature>
<protein>
    <recommendedName>
        <fullName evidence="8">Helicase</fullName>
    </recommendedName>
</protein>
<dbReference type="Pfam" id="PF11784">
    <property type="entry name" value="DUF3320"/>
    <property type="match status" value="1"/>
</dbReference>
<organism evidence="6 7">
    <name type="scientific">Tistrella mobilis</name>
    <dbReference type="NCBI Taxonomy" id="171437"/>
    <lineage>
        <taxon>Bacteria</taxon>
        <taxon>Pseudomonadati</taxon>
        <taxon>Pseudomonadota</taxon>
        <taxon>Alphaproteobacteria</taxon>
        <taxon>Geminicoccales</taxon>
        <taxon>Geminicoccaceae</taxon>
        <taxon>Tistrella</taxon>
    </lineage>
</organism>
<dbReference type="Gene3D" id="3.40.960.10">
    <property type="entry name" value="VSR Endonuclease"/>
    <property type="match status" value="1"/>
</dbReference>
<evidence type="ECO:0000259" key="2">
    <source>
        <dbReference type="Pfam" id="PF11784"/>
    </source>
</evidence>
<dbReference type="InterPro" id="IPR021754">
    <property type="entry name" value="DUF3320"/>
</dbReference>
<feature type="domain" description="DNA2/NAM7 helicase-like C-terminal" evidence="4">
    <location>
        <begin position="1312"/>
        <end position="1497"/>
    </location>
</feature>
<dbReference type="InterPro" id="IPR047187">
    <property type="entry name" value="SF1_C_Upf1"/>
</dbReference>
<dbReference type="GO" id="GO:0004386">
    <property type="term" value="F:helicase activity"/>
    <property type="evidence" value="ECO:0007669"/>
    <property type="project" value="InterPro"/>
</dbReference>
<sequence length="1874" mass="200800">MPQVAPVSPASDEASVFRGSLPLAAKLDRARMELLDLSARNRLLNLPQARRSRMLDIVDERAAEIYRLLVGEGRRFTFLPGREAAEEKVEDEKMEEGGAAAGDAPALAQPEDEAVDARGLAARHTDTKLQTRLGSEGLQRRLLDLHLDARTLEEEQGVNILFLALGTLVWTDPAAGGQLRRAPLVLVPVQLERGSATERFRLAARPEDVATNLSLEAFLDREHGITLPAFDAEAEGETDPFTAYVAAVAEAVHGRKGWEVRPDEVILGFFSFSKFLMYRDLDPAVWPADAPLTDRPLIRGLLDEGFGVEDVDFDEDVPVDPLIGPEDLVHIVDADASQTLAIHEARRGRDLVIQGPPGTGKSQTIANVIAAAVADGKTVLFVAEKMAALEVVKRRLDQAGVGEVCLELHSHKATKRAVLEDLKRSWELGTPRIGDDETLFHRLGRSRAQLNAHAERLHRALEPTGLSPYQVIGELVRLRAAGVAPADFDLAEAAPGWTAPERTALAATLDDLARRIEAEGPPASHPWRGVGLDAISPLDADRRLAEIAALERGLAGWRAEAEVVAGLLDLPAPATLDGSSRLLARAERLAAAPDLPPAVFLDPVWSVAADDVAVLVETGLALRDQAARLRPGLAPAADGLATADLQAARDRLAVLPAGFDAAARDRLARVVAALPAVAEAGSRLAGHLGLPAPETLREAGALIRCGAAVAAAPDLPAEQLAAESWEAERAALTDLVEAVRAAHDARLAAANRVTEAAWSTGLAEARQAIAETGGSLFRIFSGRWRRANRLVKSILTGPKPEDGELIQLLDRVIAGQAAAARAEAGDALGRAAFGPVWRGARSAPERLEAMLAWVNGPAGDAATRRTAAACADRPLAGDLAARLGAAVAAVADDLDRLAQDLGPGAPALLGTDLGGERAPLAASALAPVVAAEAVVDAAFAAPAVLAGERLAALDDLLEMRRREAVLADAAVTGRAAFGPLWPAGDRAAADWETIARAAAWLAAEPDLRALAARTPDRAGLRGRTAALVEAGHGIVDQVVGLWSRLAFDPRAMFGETGIPDLDLDALAAHLRGWLAAPEGLPAWAAILAAARAARAAGLAPLVDRLEDGRLDRAGVMPAFEMAAFEAIWQAMTTAEPALAGFDGTAQDGLVRSFAALDRARIDLARSEVRAEHARSRPRVNGLGPVGVLRGELAKKRRHMPIRQLMSQAGPAVQALKPVFMMSPLSVAQFLEPGRIGFDLLVVDEASQIQPVDALGAIARCRQMVVVGDERQLPPTAFFARMTADAPDADEEDETTRIADVESILGLCVARGLPQRMLRWHYRSRHQSLIAVSNHEFYQDRLHVVPSPYAGEAGLGLDFVHVTDGVFETGGSGTNPAEARRVAEAVIAHARTTPERSLGVATFSVRQRRAILDALEALRRAHPETEDFFNAHPAEPFFVKNLENVQGDERDVIFISVAYGRNAQGYMAMRFGPVGAEGGERRLNVLISRAKRLCRVFASITDEDIDLERARGRGVAALKTFLRYARTGSLEVARRSGRPADSVFEEQVARALRARGHLVHEQVGLAGFFIDLAVVDPDRPGRYLLGIECDGAGYHAARSARDRDRLRQAVLEDHGWIIHRIWSADWFARPEGQLAAVEAAILRAREMLEARDEGRAAAAAAMPPEDAALAAELGLEGGEDEAPAEDDHLTPAYVEADPEVPAELQGMELHQVTPAKLAPMVMAVVKVEGPVHLDEVTARLRDAWGLGRAGARIQAAVRAAASYAIRRRHLVDEGWFLSLPGEPVRIRDRSAVTSAGLRKPELLPPAEIEAGLMRIAAENLGVTREELQRQLARMLGFRALSAGLRSVTEDEIRRLTERRRLVERDGLIVVAEPAP</sequence>
<feature type="domain" description="DNA2/NAM7 helicase helicase" evidence="3">
    <location>
        <begin position="1236"/>
        <end position="1276"/>
    </location>
</feature>
<evidence type="ECO:0000313" key="7">
    <source>
        <dbReference type="Proteomes" id="UP000075787"/>
    </source>
</evidence>
<evidence type="ECO:0000259" key="4">
    <source>
        <dbReference type="Pfam" id="PF13087"/>
    </source>
</evidence>
<dbReference type="PANTHER" id="PTHR10887:SF530">
    <property type="entry name" value="SUPERFAMILY I DNA HELICASES"/>
    <property type="match status" value="1"/>
</dbReference>
<accession>A0A162LEE0</accession>
<feature type="domain" description="DNA2/NAM7 helicase helicase" evidence="3">
    <location>
        <begin position="335"/>
        <end position="398"/>
    </location>
</feature>
<dbReference type="Pfam" id="PF13087">
    <property type="entry name" value="AAA_12"/>
    <property type="match status" value="1"/>
</dbReference>
<reference evidence="6 7" key="1">
    <citation type="submission" date="2015-12" db="EMBL/GenBank/DDBJ databases">
        <title>Genome sequence of Tistrella mobilis MCCC 1A02139.</title>
        <authorList>
            <person name="Lu L."/>
            <person name="Lai Q."/>
            <person name="Shao Z."/>
            <person name="Qian P."/>
        </authorList>
    </citation>
    <scope>NUCLEOTIDE SEQUENCE [LARGE SCALE GENOMIC DNA]</scope>
    <source>
        <strain evidence="6 7">MCCC 1A02139</strain>
    </source>
</reference>
<dbReference type="InterPro" id="IPR011335">
    <property type="entry name" value="Restrct_endonuc-II-like"/>
</dbReference>
<proteinExistence type="predicted"/>
<dbReference type="CDD" id="cd18808">
    <property type="entry name" value="SF1_C_Upf1"/>
    <property type="match status" value="1"/>
</dbReference>
<dbReference type="InterPro" id="IPR027417">
    <property type="entry name" value="P-loop_NTPase"/>
</dbReference>
<feature type="compositionally biased region" description="Low complexity" evidence="1">
    <location>
        <begin position="97"/>
        <end position="108"/>
    </location>
</feature>
<dbReference type="InterPro" id="IPR045055">
    <property type="entry name" value="DNA2/NAM7-like"/>
</dbReference>
<dbReference type="Pfam" id="PF13195">
    <property type="entry name" value="DUF4011"/>
    <property type="match status" value="1"/>
</dbReference>
<evidence type="ECO:0000313" key="6">
    <source>
        <dbReference type="EMBL" id="KYO54572.1"/>
    </source>
</evidence>
<dbReference type="FunFam" id="3.40.50.300:FF:002063">
    <property type="entry name" value="DNA helicase related protein"/>
    <property type="match status" value="1"/>
</dbReference>
<gene>
    <name evidence="6" type="ORF">AUP44_24950</name>
</gene>
<dbReference type="Proteomes" id="UP000075787">
    <property type="component" value="Unassembled WGS sequence"/>
</dbReference>
<name>A0A162LEE0_9PROT</name>
<feature type="domain" description="DUF3320" evidence="2">
    <location>
        <begin position="1707"/>
        <end position="1754"/>
    </location>
</feature>
<dbReference type="InterPro" id="IPR041677">
    <property type="entry name" value="DNA2/NAM7_AAA_11"/>
</dbReference>
<dbReference type="Gene3D" id="3.40.50.300">
    <property type="entry name" value="P-loop containing nucleotide triphosphate hydrolases"/>
    <property type="match status" value="3"/>
</dbReference>
<evidence type="ECO:0000259" key="5">
    <source>
        <dbReference type="Pfam" id="PF18741"/>
    </source>
</evidence>
<evidence type="ECO:0000256" key="1">
    <source>
        <dbReference type="SAM" id="MobiDB-lite"/>
    </source>
</evidence>
<feature type="domain" description="Restriction endonuclease type II-like" evidence="5">
    <location>
        <begin position="1543"/>
        <end position="1640"/>
    </location>
</feature>
<dbReference type="EMBL" id="LPZR01000084">
    <property type="protein sequence ID" value="KYO54572.1"/>
    <property type="molecule type" value="Genomic_DNA"/>
</dbReference>
<dbReference type="InterPro" id="IPR049468">
    <property type="entry name" value="Restrct_endonuc-II-like_dom"/>
</dbReference>
<dbReference type="PANTHER" id="PTHR10887">
    <property type="entry name" value="DNA2/NAM7 HELICASE FAMILY"/>
    <property type="match status" value="1"/>
</dbReference>
<dbReference type="InterPro" id="IPR025103">
    <property type="entry name" value="DUF4011"/>
</dbReference>
<dbReference type="Pfam" id="PF18741">
    <property type="entry name" value="MTES_1575"/>
    <property type="match status" value="1"/>
</dbReference>
<evidence type="ECO:0000259" key="3">
    <source>
        <dbReference type="Pfam" id="PF13086"/>
    </source>
</evidence>
<dbReference type="Pfam" id="PF13086">
    <property type="entry name" value="AAA_11"/>
    <property type="match status" value="2"/>
</dbReference>
<dbReference type="InterPro" id="IPR041679">
    <property type="entry name" value="DNA2/NAM7-like_C"/>
</dbReference>
<dbReference type="SUPFAM" id="SSF52540">
    <property type="entry name" value="P-loop containing nucleoside triphosphate hydrolases"/>
    <property type="match status" value="2"/>
</dbReference>
<dbReference type="FunFam" id="3.40.960.10:FF:000002">
    <property type="entry name" value="DNA helicase related protein"/>
    <property type="match status" value="1"/>
</dbReference>